<gene>
    <name evidence="1" type="ORF">GLOINDRAFT_30950</name>
</gene>
<evidence type="ECO:0000313" key="1">
    <source>
        <dbReference type="EMBL" id="ESA09086.1"/>
    </source>
</evidence>
<dbReference type="EMBL" id="KI288487">
    <property type="protein sequence ID" value="ESA09086.1"/>
    <property type="molecule type" value="Genomic_DNA"/>
</dbReference>
<dbReference type="HOGENOM" id="CLU_2689067_0_0_1"/>
<protein>
    <submittedName>
        <fullName evidence="1">Uncharacterized protein</fullName>
    </submittedName>
</protein>
<accession>U9U0E7</accession>
<dbReference type="AlphaFoldDB" id="U9U0E7"/>
<sequence>MNKNNIIIETLEDENTSKDFPLHVKITSKGNVKMTDKKTEQDLIKIDQLPCITDNNTFKNSFKEKYNKIEDDLK</sequence>
<organism evidence="1">
    <name type="scientific">Rhizophagus irregularis (strain DAOM 181602 / DAOM 197198 / MUCL 43194)</name>
    <name type="common">Arbuscular mycorrhizal fungus</name>
    <name type="synonym">Glomus intraradices</name>
    <dbReference type="NCBI Taxonomy" id="747089"/>
    <lineage>
        <taxon>Eukaryota</taxon>
        <taxon>Fungi</taxon>
        <taxon>Fungi incertae sedis</taxon>
        <taxon>Mucoromycota</taxon>
        <taxon>Glomeromycotina</taxon>
        <taxon>Glomeromycetes</taxon>
        <taxon>Glomerales</taxon>
        <taxon>Glomeraceae</taxon>
        <taxon>Rhizophagus</taxon>
    </lineage>
</organism>
<name>U9U0E7_RHIID</name>
<reference evidence="1" key="1">
    <citation type="submission" date="2013-07" db="EMBL/GenBank/DDBJ databases">
        <title>The genome of an arbuscular mycorrhizal fungus provides insights into the evolution of the oldest plant symbiosis.</title>
        <authorList>
            <consortium name="DOE Joint Genome Institute"/>
            <person name="Tisserant E."/>
            <person name="Malbreil M."/>
            <person name="Kuo A."/>
            <person name="Kohler A."/>
            <person name="Symeonidi A."/>
            <person name="Balestrini R."/>
            <person name="Charron P."/>
            <person name="Duensing N."/>
            <person name="Frei-dit-Frey N."/>
            <person name="Gianinazzi-Pearson V."/>
            <person name="Gilbert B."/>
            <person name="Handa Y."/>
            <person name="Hijri M."/>
            <person name="Kaul R."/>
            <person name="Kawaguchi M."/>
            <person name="Krajinski F."/>
            <person name="Lammers P."/>
            <person name="Lapierre D."/>
            <person name="Masclaux F.G."/>
            <person name="Murat C."/>
            <person name="Morin E."/>
            <person name="Ndikumana S."/>
            <person name="Pagni M."/>
            <person name="Petitpierre D."/>
            <person name="Requena N."/>
            <person name="Rosikiewicz P."/>
            <person name="Riley R."/>
            <person name="Saito K."/>
            <person name="San Clemente H."/>
            <person name="Shapiro H."/>
            <person name="van Tuinen D."/>
            <person name="Becard G."/>
            <person name="Bonfante P."/>
            <person name="Paszkowski U."/>
            <person name="Shachar-Hill Y."/>
            <person name="Young J.P."/>
            <person name="Sanders I.R."/>
            <person name="Henrissat B."/>
            <person name="Rensing S.A."/>
            <person name="Grigoriev I.V."/>
            <person name="Corradi N."/>
            <person name="Roux C."/>
            <person name="Martin F."/>
        </authorList>
    </citation>
    <scope>NUCLEOTIDE SEQUENCE</scope>
    <source>
        <strain evidence="1">DAOM 197198</strain>
    </source>
</reference>
<proteinExistence type="predicted"/>